<dbReference type="InterPro" id="IPR001173">
    <property type="entry name" value="Glyco_trans_2-like"/>
</dbReference>
<accession>A0A6J7JLB5</accession>
<evidence type="ECO:0000259" key="1">
    <source>
        <dbReference type="Pfam" id="PF00535"/>
    </source>
</evidence>
<sequence>MNTSPDTPTISIVIAAQNAATTIAEQLDAICAQETALSWEVVVVDDESTDGTRSIIDGYVAKWPNIRLIAGRGLGVSAARNDGIKASSAPAIVTVDADDVVAQGWLSAMAAALDDSPLVAGALEIERLNPERVTETRGSRLTLGPGSYSGIFQFAHSCNLGAQRHVLDTVGGFDESLSAGEDIEFSYRCWRAGINLAYAESAIVHYRYRTTLRGLWNQGIAYGRVRPVLRRRFSSDGIAVPPGDSARACIGIFKRMPSLLSGKGRANWVFNTAGVIGEITNRDGS</sequence>
<reference evidence="2" key="1">
    <citation type="submission" date="2020-05" db="EMBL/GenBank/DDBJ databases">
        <authorList>
            <person name="Chiriac C."/>
            <person name="Salcher M."/>
            <person name="Ghai R."/>
            <person name="Kavagutti S V."/>
        </authorList>
    </citation>
    <scope>NUCLEOTIDE SEQUENCE</scope>
</reference>
<dbReference type="EMBL" id="CAFBNL010000007">
    <property type="protein sequence ID" value="CAB4943569.1"/>
    <property type="molecule type" value="Genomic_DNA"/>
</dbReference>
<protein>
    <submittedName>
        <fullName evidence="2">Unannotated protein</fullName>
    </submittedName>
</protein>
<dbReference type="AlphaFoldDB" id="A0A6J7JLB5"/>
<dbReference type="SUPFAM" id="SSF53448">
    <property type="entry name" value="Nucleotide-diphospho-sugar transferases"/>
    <property type="match status" value="1"/>
</dbReference>
<dbReference type="InterPro" id="IPR029044">
    <property type="entry name" value="Nucleotide-diphossugar_trans"/>
</dbReference>
<feature type="domain" description="Glycosyltransferase 2-like" evidence="1">
    <location>
        <begin position="11"/>
        <end position="128"/>
    </location>
</feature>
<gene>
    <name evidence="2" type="ORF">UFOPK3789_00226</name>
</gene>
<name>A0A6J7JLB5_9ZZZZ</name>
<dbReference type="Pfam" id="PF00535">
    <property type="entry name" value="Glycos_transf_2"/>
    <property type="match status" value="1"/>
</dbReference>
<organism evidence="2">
    <name type="scientific">freshwater metagenome</name>
    <dbReference type="NCBI Taxonomy" id="449393"/>
    <lineage>
        <taxon>unclassified sequences</taxon>
        <taxon>metagenomes</taxon>
        <taxon>ecological metagenomes</taxon>
    </lineage>
</organism>
<dbReference type="InterPro" id="IPR050834">
    <property type="entry name" value="Glycosyltransf_2"/>
</dbReference>
<dbReference type="PANTHER" id="PTHR43685:SF12">
    <property type="entry name" value="GLYCOSYL TRANSFERASE FAMILY 2"/>
    <property type="match status" value="1"/>
</dbReference>
<dbReference type="PANTHER" id="PTHR43685">
    <property type="entry name" value="GLYCOSYLTRANSFERASE"/>
    <property type="match status" value="1"/>
</dbReference>
<evidence type="ECO:0000313" key="2">
    <source>
        <dbReference type="EMBL" id="CAB4943569.1"/>
    </source>
</evidence>
<proteinExistence type="predicted"/>
<dbReference type="Gene3D" id="3.90.550.10">
    <property type="entry name" value="Spore Coat Polysaccharide Biosynthesis Protein SpsA, Chain A"/>
    <property type="match status" value="1"/>
</dbReference>